<dbReference type="EMBL" id="JAVXUO010002441">
    <property type="protein sequence ID" value="KAK2973197.1"/>
    <property type="molecule type" value="Genomic_DNA"/>
</dbReference>
<proteinExistence type="inferred from homology"/>
<dbReference type="GO" id="GO:0005886">
    <property type="term" value="C:plasma membrane"/>
    <property type="evidence" value="ECO:0007669"/>
    <property type="project" value="UniProtKB-SubCell"/>
</dbReference>
<comment type="caution">
    <text evidence="8">The sequence shown here is derived from an EMBL/GenBank/DDBJ whole genome shotgun (WGS) entry which is preliminary data.</text>
</comment>
<evidence type="ECO:0000313" key="8">
    <source>
        <dbReference type="EMBL" id="KAK2973197.1"/>
    </source>
</evidence>
<organism evidence="8 9">
    <name type="scientific">Escallonia rubra</name>
    <dbReference type="NCBI Taxonomy" id="112253"/>
    <lineage>
        <taxon>Eukaryota</taxon>
        <taxon>Viridiplantae</taxon>
        <taxon>Streptophyta</taxon>
        <taxon>Embryophyta</taxon>
        <taxon>Tracheophyta</taxon>
        <taxon>Spermatophyta</taxon>
        <taxon>Magnoliopsida</taxon>
        <taxon>eudicotyledons</taxon>
        <taxon>Gunneridae</taxon>
        <taxon>Pentapetalae</taxon>
        <taxon>asterids</taxon>
        <taxon>campanulids</taxon>
        <taxon>Escalloniales</taxon>
        <taxon>Escalloniaceae</taxon>
        <taxon>Escallonia</taxon>
    </lineage>
</organism>
<dbReference type="Proteomes" id="UP001187471">
    <property type="component" value="Unassembled WGS sequence"/>
</dbReference>
<keyword evidence="9" id="KW-1185">Reference proteome</keyword>
<dbReference type="GO" id="GO:0072659">
    <property type="term" value="P:protein localization to plasma membrane"/>
    <property type="evidence" value="ECO:0007669"/>
    <property type="project" value="TreeGrafter"/>
</dbReference>
<evidence type="ECO:0000256" key="6">
    <source>
        <dbReference type="ARBA" id="ARBA00034482"/>
    </source>
</evidence>
<name>A0AA88QQY6_9ASTE</name>
<dbReference type="InterPro" id="IPR018619">
    <property type="entry name" value="Hyccin"/>
</dbReference>
<keyword evidence="5" id="KW-0472">Membrane</keyword>
<dbReference type="GO" id="GO:0005829">
    <property type="term" value="C:cytosol"/>
    <property type="evidence" value="ECO:0007669"/>
    <property type="project" value="UniProtKB-SubCell"/>
</dbReference>
<evidence type="ECO:0000256" key="4">
    <source>
        <dbReference type="ARBA" id="ARBA00022490"/>
    </source>
</evidence>
<accession>A0AA88QQY6</accession>
<keyword evidence="3" id="KW-1003">Cell membrane</keyword>
<comment type="similarity">
    <text evidence="6">Belongs to the Hyccin family.</text>
</comment>
<evidence type="ECO:0000256" key="7">
    <source>
        <dbReference type="SAM" id="MobiDB-lite"/>
    </source>
</evidence>
<evidence type="ECO:0000313" key="9">
    <source>
        <dbReference type="Proteomes" id="UP001187471"/>
    </source>
</evidence>
<keyword evidence="4" id="KW-0963">Cytoplasm</keyword>
<dbReference type="PANTHER" id="PTHR31220:SF10">
    <property type="entry name" value="HYCCIN"/>
    <property type="match status" value="1"/>
</dbReference>
<gene>
    <name evidence="8" type="ORF">RJ640_009827</name>
</gene>
<reference evidence="8" key="1">
    <citation type="submission" date="2022-12" db="EMBL/GenBank/DDBJ databases">
        <title>Draft genome assemblies for two species of Escallonia (Escalloniales).</title>
        <authorList>
            <person name="Chanderbali A."/>
            <person name="Dervinis C."/>
            <person name="Anghel I."/>
            <person name="Soltis D."/>
            <person name="Soltis P."/>
            <person name="Zapata F."/>
        </authorList>
    </citation>
    <scope>NUCLEOTIDE SEQUENCE</scope>
    <source>
        <strain evidence="8">UCBG92.1500</strain>
        <tissue evidence="8">Leaf</tissue>
    </source>
</reference>
<dbReference type="AlphaFoldDB" id="A0AA88QQY6"/>
<dbReference type="GO" id="GO:0046854">
    <property type="term" value="P:phosphatidylinositol phosphate biosynthetic process"/>
    <property type="evidence" value="ECO:0007669"/>
    <property type="project" value="TreeGrafter"/>
</dbReference>
<evidence type="ECO:0000256" key="5">
    <source>
        <dbReference type="ARBA" id="ARBA00023136"/>
    </source>
</evidence>
<sequence length="356" mass="38992">MSFDTTVDSATTTTTTEPTTPTPTSPHISWSDSFSEAQTAIKTLSTILPSIPPSLTSSDNPSSALLHDAETSAEISRLLRHPDSGAGGDHLCRWLYDTFQSAKPDLQLVVLRFLPLIAGLYLSRVPLRKPLAGFEAVLLAIYAHETVSRNGQAVTVTIPDLSHSSIYHETKLNTKNNATELNLTVISASLEPHGTVRSTRRARIVGVALELYYSKISQMPSESKIDFCEFCTLWAGQDGDAYKNGPDDEVVETGEAKENCEGENVGAKEGRIPLPWELLQPVLRILGHCLMGYKKNNELYEAACGACRSLYARSLHDINPKAILATRSLLRLVKMEANSEDKVDHTEIVMSNVINL</sequence>
<feature type="compositionally biased region" description="Polar residues" evidence="7">
    <location>
        <begin position="1"/>
        <end position="10"/>
    </location>
</feature>
<comment type="subcellular location">
    <subcellularLocation>
        <location evidence="1">Cell membrane</location>
    </subcellularLocation>
    <subcellularLocation>
        <location evidence="2">Cytoplasm</location>
        <location evidence="2">Cytosol</location>
    </subcellularLocation>
</comment>
<feature type="region of interest" description="Disordered" evidence="7">
    <location>
        <begin position="1"/>
        <end position="30"/>
    </location>
</feature>
<evidence type="ECO:0000256" key="1">
    <source>
        <dbReference type="ARBA" id="ARBA00004236"/>
    </source>
</evidence>
<evidence type="ECO:0000256" key="2">
    <source>
        <dbReference type="ARBA" id="ARBA00004514"/>
    </source>
</evidence>
<protein>
    <recommendedName>
        <fullName evidence="10">Hyccin</fullName>
    </recommendedName>
</protein>
<evidence type="ECO:0000256" key="3">
    <source>
        <dbReference type="ARBA" id="ARBA00022475"/>
    </source>
</evidence>
<dbReference type="Pfam" id="PF09790">
    <property type="entry name" value="Hyccin"/>
    <property type="match status" value="1"/>
</dbReference>
<evidence type="ECO:0008006" key="10">
    <source>
        <dbReference type="Google" id="ProtNLM"/>
    </source>
</evidence>
<dbReference type="PANTHER" id="PTHR31220">
    <property type="entry name" value="HYCCIN RELATED"/>
    <property type="match status" value="1"/>
</dbReference>